<dbReference type="EMBL" id="QZWG01000010">
    <property type="protein sequence ID" value="RZB88237.1"/>
    <property type="molecule type" value="Genomic_DNA"/>
</dbReference>
<name>A0A445IQ67_GLYSO</name>
<dbReference type="Proteomes" id="UP000289340">
    <property type="component" value="Chromosome 10"/>
</dbReference>
<gene>
    <name evidence="2" type="ORF">D0Y65_027644</name>
</gene>
<keyword evidence="3" id="KW-1185">Reference proteome</keyword>
<evidence type="ECO:0000313" key="2">
    <source>
        <dbReference type="EMBL" id="RZB88237.1"/>
    </source>
</evidence>
<feature type="compositionally biased region" description="Low complexity" evidence="1">
    <location>
        <begin position="35"/>
        <end position="55"/>
    </location>
</feature>
<evidence type="ECO:0000313" key="3">
    <source>
        <dbReference type="Proteomes" id="UP000289340"/>
    </source>
</evidence>
<feature type="region of interest" description="Disordered" evidence="1">
    <location>
        <begin position="1"/>
        <end position="55"/>
    </location>
</feature>
<proteinExistence type="predicted"/>
<evidence type="ECO:0000256" key="1">
    <source>
        <dbReference type="SAM" id="MobiDB-lite"/>
    </source>
</evidence>
<comment type="caution">
    <text evidence="2">The sequence shown here is derived from an EMBL/GenBank/DDBJ whole genome shotgun (WGS) entry which is preliminary data.</text>
</comment>
<feature type="non-terminal residue" evidence="2">
    <location>
        <position position="55"/>
    </location>
</feature>
<dbReference type="AlphaFoldDB" id="A0A445IQ67"/>
<sequence length="55" mass="5718">MASLKAEIPVEKSCCSQPSAGQVKKESSAKPSSGTSKATASKPTPKKTPSQNRKK</sequence>
<protein>
    <submittedName>
        <fullName evidence="2">Uncharacterized protein</fullName>
    </submittedName>
</protein>
<accession>A0A445IQ67</accession>
<organism evidence="2 3">
    <name type="scientific">Glycine soja</name>
    <name type="common">Wild soybean</name>
    <dbReference type="NCBI Taxonomy" id="3848"/>
    <lineage>
        <taxon>Eukaryota</taxon>
        <taxon>Viridiplantae</taxon>
        <taxon>Streptophyta</taxon>
        <taxon>Embryophyta</taxon>
        <taxon>Tracheophyta</taxon>
        <taxon>Spermatophyta</taxon>
        <taxon>Magnoliopsida</taxon>
        <taxon>eudicotyledons</taxon>
        <taxon>Gunneridae</taxon>
        <taxon>Pentapetalae</taxon>
        <taxon>rosids</taxon>
        <taxon>fabids</taxon>
        <taxon>Fabales</taxon>
        <taxon>Fabaceae</taxon>
        <taxon>Papilionoideae</taxon>
        <taxon>50 kb inversion clade</taxon>
        <taxon>NPAAA clade</taxon>
        <taxon>indigoferoid/millettioid clade</taxon>
        <taxon>Phaseoleae</taxon>
        <taxon>Glycine</taxon>
        <taxon>Glycine subgen. Soja</taxon>
    </lineage>
</organism>
<reference evidence="2 3" key="1">
    <citation type="submission" date="2018-09" db="EMBL/GenBank/DDBJ databases">
        <title>A high-quality reference genome of wild soybean provides a powerful tool to mine soybean genomes.</title>
        <authorList>
            <person name="Xie M."/>
            <person name="Chung C.Y.L."/>
            <person name="Li M.-W."/>
            <person name="Wong F.-L."/>
            <person name="Chan T.-F."/>
            <person name="Lam H.-M."/>
        </authorList>
    </citation>
    <scope>NUCLEOTIDE SEQUENCE [LARGE SCALE GENOMIC DNA]</scope>
    <source>
        <strain evidence="3">cv. W05</strain>
        <tissue evidence="2">Hypocotyl of etiolated seedlings</tissue>
    </source>
</reference>